<dbReference type="InterPro" id="IPR029068">
    <property type="entry name" value="Glyas_Bleomycin-R_OHBP_Dase"/>
</dbReference>
<dbReference type="EMBL" id="CP001683">
    <property type="protein sequence ID" value="ACU97061.1"/>
    <property type="molecule type" value="Genomic_DNA"/>
</dbReference>
<feature type="region of interest" description="Disordered" evidence="1">
    <location>
        <begin position="1"/>
        <end position="28"/>
    </location>
</feature>
<feature type="domain" description="Glyoxalase/fosfomycin resistance/dioxygenase" evidence="2">
    <location>
        <begin position="39"/>
        <end position="156"/>
    </location>
</feature>
<organism evidence="3 4">
    <name type="scientific">Saccharomonospora viridis (strain ATCC 15386 / DSM 43017 / JCM 3036 / CCUG 5913 / NBRC 12207 / NCIMB 9602 / P101)</name>
    <name type="common">Thermoactinomyces viridis</name>
    <dbReference type="NCBI Taxonomy" id="471857"/>
    <lineage>
        <taxon>Bacteria</taxon>
        <taxon>Bacillati</taxon>
        <taxon>Actinomycetota</taxon>
        <taxon>Actinomycetes</taxon>
        <taxon>Pseudonocardiales</taxon>
        <taxon>Pseudonocardiaceae</taxon>
        <taxon>Saccharomonospora</taxon>
    </lineage>
</organism>
<dbReference type="HOGENOM" id="CLU_046006_17_2_11"/>
<protein>
    <submittedName>
        <fullName evidence="3">Uncharacterized conserved protein</fullName>
    </submittedName>
</protein>
<gene>
    <name evidence="3" type="ordered locus">Svir_20440</name>
</gene>
<evidence type="ECO:0000313" key="4">
    <source>
        <dbReference type="Proteomes" id="UP000000841"/>
    </source>
</evidence>
<dbReference type="PANTHER" id="PTHR33990">
    <property type="entry name" value="PROTEIN YJDN-RELATED"/>
    <property type="match status" value="1"/>
</dbReference>
<proteinExistence type="predicted"/>
<reference evidence="3 4" key="1">
    <citation type="journal article" date="2009" name="Stand. Genomic Sci.">
        <title>Complete genome sequence of Saccharomonospora viridis type strain (P101).</title>
        <authorList>
            <person name="Pati A."/>
            <person name="Sikorski J."/>
            <person name="Nolan M."/>
            <person name="Lapidus A."/>
            <person name="Copeland A."/>
            <person name="Glavina Del Rio T."/>
            <person name="Lucas S."/>
            <person name="Chen F."/>
            <person name="Tice H."/>
            <person name="Pitluck S."/>
            <person name="Cheng J.F."/>
            <person name="Chertkov O."/>
            <person name="Brettin T."/>
            <person name="Han C."/>
            <person name="Detter J.C."/>
            <person name="Kuske C."/>
            <person name="Bruce D."/>
            <person name="Goodwin L."/>
            <person name="Chain P."/>
            <person name="D'haeseleer P."/>
            <person name="Chen A."/>
            <person name="Palaniappan K."/>
            <person name="Ivanova N."/>
            <person name="Mavromatis K."/>
            <person name="Mikhailova N."/>
            <person name="Rohde M."/>
            <person name="Tindall B.J."/>
            <person name="Goker M."/>
            <person name="Bristow J."/>
            <person name="Eisen J.A."/>
            <person name="Markowitz V."/>
            <person name="Hugenholtz P."/>
            <person name="Kyrpides N.C."/>
            <person name="Klenk H.P."/>
        </authorList>
    </citation>
    <scope>NUCLEOTIDE SEQUENCE [LARGE SCALE GENOMIC DNA]</scope>
    <source>
        <strain evidence="4">ATCC 15386 / DSM 43017 / JCM 3036 / NBRC 12207 / P101</strain>
    </source>
</reference>
<evidence type="ECO:0000313" key="3">
    <source>
        <dbReference type="EMBL" id="ACU97061.1"/>
    </source>
</evidence>
<evidence type="ECO:0000256" key="1">
    <source>
        <dbReference type="SAM" id="MobiDB-lite"/>
    </source>
</evidence>
<dbReference type="Proteomes" id="UP000000841">
    <property type="component" value="Chromosome"/>
</dbReference>
<name>C7MVW1_SACVD</name>
<dbReference type="Gene3D" id="3.10.180.10">
    <property type="entry name" value="2,3-Dihydroxybiphenyl 1,2-Dioxygenase, domain 1"/>
    <property type="match status" value="1"/>
</dbReference>
<accession>C7MVW1</accession>
<feature type="compositionally biased region" description="Basic and acidic residues" evidence="1">
    <location>
        <begin position="1"/>
        <end position="13"/>
    </location>
</feature>
<dbReference type="STRING" id="471857.Svir_20440"/>
<keyword evidence="4" id="KW-1185">Reference proteome</keyword>
<dbReference type="CDD" id="cd06588">
    <property type="entry name" value="PhnB_like"/>
    <property type="match status" value="1"/>
</dbReference>
<dbReference type="InterPro" id="IPR004360">
    <property type="entry name" value="Glyas_Fos-R_dOase_dom"/>
</dbReference>
<evidence type="ECO:0000259" key="2">
    <source>
        <dbReference type="Pfam" id="PF00903"/>
    </source>
</evidence>
<dbReference type="PANTHER" id="PTHR33990:SF1">
    <property type="entry name" value="PROTEIN YJDN"/>
    <property type="match status" value="1"/>
</dbReference>
<dbReference type="eggNOG" id="COG2764">
    <property type="taxonomic scope" value="Bacteria"/>
</dbReference>
<dbReference type="AlphaFoldDB" id="C7MVW1"/>
<dbReference type="KEGG" id="svi:Svir_20440"/>
<dbReference type="InterPro" id="IPR028973">
    <property type="entry name" value="PhnB-like"/>
</dbReference>
<sequence length="163" mass="17771">MRPDAATRDRKYAESTANPHGKGARSGLSAQPLYLSFPGNARQAMEFYRDGFGGNLSMATFGDFDMQDTPDADKIMHSALETDLGFTLMGADVPSDQEYKPGNNIGVSVSGDDAEALRDYWARLSEGGTVVVPMERQLWGDEFGMCVDRFGVEWMVDIGSPQG</sequence>
<dbReference type="Pfam" id="PF00903">
    <property type="entry name" value="Glyoxalase"/>
    <property type="match status" value="1"/>
</dbReference>
<dbReference type="SUPFAM" id="SSF54593">
    <property type="entry name" value="Glyoxalase/Bleomycin resistance protein/Dihydroxybiphenyl dioxygenase"/>
    <property type="match status" value="1"/>
</dbReference>